<dbReference type="InterPro" id="IPR051829">
    <property type="entry name" value="Multiheme_Cytochr_ET"/>
</dbReference>
<dbReference type="Pfam" id="PF11783">
    <property type="entry name" value="Cytochrome_cB"/>
    <property type="match status" value="1"/>
</dbReference>
<keyword evidence="2" id="KW-1133">Transmembrane helix</keyword>
<dbReference type="InterPro" id="IPR036280">
    <property type="entry name" value="Multihaem_cyt_sf"/>
</dbReference>
<dbReference type="InParanoid" id="Q0F3R1"/>
<dbReference type="eggNOG" id="ENOG502Z8B5">
    <property type="taxonomic scope" value="Bacteria"/>
</dbReference>
<keyword evidence="5" id="KW-1185">Reference proteome</keyword>
<protein>
    <submittedName>
        <fullName evidence="4">Cytochrome c family protein</fullName>
    </submittedName>
</protein>
<dbReference type="PANTHER" id="PTHR35038">
    <property type="entry name" value="DISSIMILATORY SULFITE REDUCTASE SIRA"/>
    <property type="match status" value="1"/>
</dbReference>
<feature type="transmembrane region" description="Helical" evidence="2">
    <location>
        <begin position="509"/>
        <end position="530"/>
    </location>
</feature>
<organism evidence="4 5">
    <name type="scientific">Mariprofundus ferrooxydans PV-1</name>
    <dbReference type="NCBI Taxonomy" id="314345"/>
    <lineage>
        <taxon>Bacteria</taxon>
        <taxon>Pseudomonadati</taxon>
        <taxon>Pseudomonadota</taxon>
        <taxon>Candidatius Mariprofundia</taxon>
        <taxon>Mariprofundales</taxon>
        <taxon>Mariprofundaceae</taxon>
        <taxon>Mariprofundus</taxon>
    </lineage>
</organism>
<reference evidence="4 5" key="1">
    <citation type="submission" date="2006-09" db="EMBL/GenBank/DDBJ databases">
        <authorList>
            <person name="Emerson D."/>
            <person name="Ferriera S."/>
            <person name="Johnson J."/>
            <person name="Kravitz S."/>
            <person name="Halpern A."/>
            <person name="Remington K."/>
            <person name="Beeson K."/>
            <person name="Tran B."/>
            <person name="Rogers Y.-H."/>
            <person name="Friedman R."/>
            <person name="Venter J.C."/>
        </authorList>
    </citation>
    <scope>NUCLEOTIDE SEQUENCE [LARGE SCALE GENOMIC DNA]</scope>
    <source>
        <strain evidence="4 5">PV-1</strain>
    </source>
</reference>
<sequence length="537" mass="60196">MKRYVQLLQILLLLSCFAGTITWAAYGYSEEKTAHPISTTADHSQFKVLQKDFKTGPEVTEACLSCHNQAGKQIMKNIHWTWSYHNKKTGQLLGKEHLINNFCSNARGNEGMCAQCHISYGAKNFKLPKTQDKIDCLVCHDTTGSYYRLPPTKGSPACSILFAGKKPIDWKQVAQNVGMPGRANCGSCHFYGGGGDNVKHGDLSSIMANPPKSVDVHMSPDGQNFACTACHMTRNHLWSGSRYQLLAKDTKGVGKPGFRRMATSCESCHGLTPHPKGSVKHLMLNTHVKRVACQSCHIPAFARGGVATRTFWDWRTAGRTKNGKGFMEEDYTQGNGEKRETYWSIKGNFKNGENVVPYYAWFNGETIYTTVDTHFDPTKPVDINHLEGSSEDSASRIWPFKRMETWLQYDKKYNNLVYTHLWGNDDESFWGNFNLTKAVARGMKDANLPFSGQVGFIKTYSYWPTTHMVAPKENALACMECHSASGRLDGIGGIYLASHDRFPWLDKTAWIAIALTALAILIHMLMRLFAGARRRQS</sequence>
<dbReference type="InterPro" id="IPR010177">
    <property type="entry name" value="Paired_CXXCH_1"/>
</dbReference>
<keyword evidence="1" id="KW-0732">Signal</keyword>
<dbReference type="SUPFAM" id="SSF48695">
    <property type="entry name" value="Multiheme cytochromes"/>
    <property type="match status" value="1"/>
</dbReference>
<dbReference type="EMBL" id="AATS01000001">
    <property type="protein sequence ID" value="EAU55880.1"/>
    <property type="molecule type" value="Genomic_DNA"/>
</dbReference>
<dbReference type="RefSeq" id="WP_009851026.1">
    <property type="nucleotide sequence ID" value="NZ_DS022295.1"/>
</dbReference>
<dbReference type="OrthoDB" id="9788513at2"/>
<dbReference type="PIRSF" id="PIRSF039014">
    <property type="entry name" value="OTR_cyc"/>
    <property type="match status" value="1"/>
</dbReference>
<name>Q0F3R1_9PROT</name>
<dbReference type="STRING" id="314344.AL013_03765"/>
<dbReference type="Pfam" id="PF09699">
    <property type="entry name" value="Paired_CXXCH_1"/>
    <property type="match status" value="1"/>
</dbReference>
<gene>
    <name evidence="4" type="ORF">SPV1_03648</name>
</gene>
<dbReference type="GO" id="GO:0016491">
    <property type="term" value="F:oxidoreductase activity"/>
    <property type="evidence" value="ECO:0007669"/>
    <property type="project" value="TreeGrafter"/>
</dbReference>
<dbReference type="Proteomes" id="UP000005297">
    <property type="component" value="Unassembled WGS sequence"/>
</dbReference>
<dbReference type="HOGENOM" id="CLU_033148_0_0_0"/>
<dbReference type="Gene3D" id="1.10.1130.10">
    <property type="entry name" value="Flavocytochrome C3, Chain A"/>
    <property type="match status" value="2"/>
</dbReference>
<evidence type="ECO:0000256" key="2">
    <source>
        <dbReference type="SAM" id="Phobius"/>
    </source>
</evidence>
<dbReference type="InterPro" id="IPR024673">
    <property type="entry name" value="Octahem_Cyt_c"/>
</dbReference>
<evidence type="ECO:0000313" key="5">
    <source>
        <dbReference type="Proteomes" id="UP000005297"/>
    </source>
</evidence>
<dbReference type="AlphaFoldDB" id="Q0F3R1"/>
<keyword evidence="2" id="KW-0472">Membrane</keyword>
<evidence type="ECO:0000256" key="1">
    <source>
        <dbReference type="ARBA" id="ARBA00022729"/>
    </source>
</evidence>
<accession>Q0F3R1</accession>
<evidence type="ECO:0000259" key="3">
    <source>
        <dbReference type="Pfam" id="PF09699"/>
    </source>
</evidence>
<feature type="domain" description="Doubled CXXCH motif" evidence="3">
    <location>
        <begin position="109"/>
        <end position="143"/>
    </location>
</feature>
<dbReference type="PROSITE" id="PS51257">
    <property type="entry name" value="PROKAR_LIPOPROTEIN"/>
    <property type="match status" value="1"/>
</dbReference>
<dbReference type="NCBIfam" id="TIGR04315">
    <property type="entry name" value="octaheme_Shew"/>
    <property type="match status" value="1"/>
</dbReference>
<keyword evidence="2" id="KW-0812">Transmembrane</keyword>
<dbReference type="PANTHER" id="PTHR35038:SF5">
    <property type="entry name" value="CYTOCHROME C-TYPE PROTEIN NRFB"/>
    <property type="match status" value="1"/>
</dbReference>
<proteinExistence type="predicted"/>
<comment type="caution">
    <text evidence="4">The sequence shown here is derived from an EMBL/GenBank/DDBJ whole genome shotgun (WGS) entry which is preliminary data.</text>
</comment>
<evidence type="ECO:0000313" key="4">
    <source>
        <dbReference type="EMBL" id="EAU55880.1"/>
    </source>
</evidence>